<name>A0A4R3Q824_RHISU</name>
<accession>A0A4R3Q824</accession>
<evidence type="ECO:0000313" key="2">
    <source>
        <dbReference type="Proteomes" id="UP000294576"/>
    </source>
</evidence>
<dbReference type="EMBL" id="SMBH01000010">
    <property type="protein sequence ID" value="TCU14086.1"/>
    <property type="molecule type" value="Genomic_DNA"/>
</dbReference>
<organism evidence="1 2">
    <name type="scientific">Rhizobium sullae</name>
    <name type="common">Rhizobium hedysari</name>
    <dbReference type="NCBI Taxonomy" id="50338"/>
    <lineage>
        <taxon>Bacteria</taxon>
        <taxon>Pseudomonadati</taxon>
        <taxon>Pseudomonadota</taxon>
        <taxon>Alphaproteobacteria</taxon>
        <taxon>Hyphomicrobiales</taxon>
        <taxon>Rhizobiaceae</taxon>
        <taxon>Rhizobium/Agrobacterium group</taxon>
        <taxon>Rhizobium</taxon>
    </lineage>
</organism>
<evidence type="ECO:0000313" key="1">
    <source>
        <dbReference type="EMBL" id="TCU14086.1"/>
    </source>
</evidence>
<dbReference type="AlphaFoldDB" id="A0A4R3Q824"/>
<sequence length="58" mass="6473">MKSITGRRPWFGLAGGCLSDAGTHADCRDRIPLVKLRHSSYKGLREVQDNNAAIYQIE</sequence>
<dbReference type="RefSeq" id="WP_165928238.1">
    <property type="nucleotide sequence ID" value="NZ_SMBH01000010.1"/>
</dbReference>
<proteinExistence type="predicted"/>
<comment type="caution">
    <text evidence="1">The sequence shown here is derived from an EMBL/GenBank/DDBJ whole genome shotgun (WGS) entry which is preliminary data.</text>
</comment>
<gene>
    <name evidence="1" type="ORF">EV132_110163</name>
</gene>
<dbReference type="Proteomes" id="UP000294576">
    <property type="component" value="Unassembled WGS sequence"/>
</dbReference>
<protein>
    <submittedName>
        <fullName evidence="1">Uncharacterized protein</fullName>
    </submittedName>
</protein>
<reference evidence="1 2" key="1">
    <citation type="submission" date="2019-03" db="EMBL/GenBank/DDBJ databases">
        <title>Genomic Encyclopedia of Type Strains, Phase IV (KMG-V): Genome sequencing to study the core and pangenomes of soil and plant-associated prokaryotes.</title>
        <authorList>
            <person name="Whitman W."/>
        </authorList>
    </citation>
    <scope>NUCLEOTIDE SEQUENCE [LARGE SCALE GENOMIC DNA]</scope>
    <source>
        <strain evidence="1 2">Hc14</strain>
    </source>
</reference>